<dbReference type="AlphaFoldDB" id="A0A5N6V5P8"/>
<gene>
    <name evidence="2" type="ORF">BDV40DRAFT_256809</name>
</gene>
<name>A0A5N6V5P8_ASPTM</name>
<sequence>MLLSELVEPRSLNRTPWPTSTSLPVDFPSYPSRIRANFSFKEHGGLREDGQPDRRTQQTEFAYGKVDPTEAGQEGGSVGGTTSQGKASGGSAQGQFAHGKVNPREAGSKGGHTLGD</sequence>
<evidence type="ECO:0000313" key="2">
    <source>
        <dbReference type="EMBL" id="KAE8166123.1"/>
    </source>
</evidence>
<feature type="region of interest" description="Disordered" evidence="1">
    <location>
        <begin position="1"/>
        <end position="26"/>
    </location>
</feature>
<accession>A0A5N6V5P8</accession>
<reference evidence="2 3" key="1">
    <citation type="submission" date="2019-04" db="EMBL/GenBank/DDBJ databases">
        <title>Friends and foes A comparative genomics study of 23 Aspergillus species from section Flavi.</title>
        <authorList>
            <consortium name="DOE Joint Genome Institute"/>
            <person name="Kjaerbolling I."/>
            <person name="Vesth T."/>
            <person name="Frisvad J.C."/>
            <person name="Nybo J.L."/>
            <person name="Theobald S."/>
            <person name="Kildgaard S."/>
            <person name="Isbrandt T."/>
            <person name="Kuo A."/>
            <person name="Sato A."/>
            <person name="Lyhne E.K."/>
            <person name="Kogle M.E."/>
            <person name="Wiebenga A."/>
            <person name="Kun R.S."/>
            <person name="Lubbers R.J."/>
            <person name="Makela M.R."/>
            <person name="Barry K."/>
            <person name="Chovatia M."/>
            <person name="Clum A."/>
            <person name="Daum C."/>
            <person name="Haridas S."/>
            <person name="He G."/>
            <person name="LaButti K."/>
            <person name="Lipzen A."/>
            <person name="Mondo S."/>
            <person name="Riley R."/>
            <person name="Salamov A."/>
            <person name="Simmons B.A."/>
            <person name="Magnuson J.K."/>
            <person name="Henrissat B."/>
            <person name="Mortensen U.H."/>
            <person name="Larsen T.O."/>
            <person name="Devries R.P."/>
            <person name="Grigoriev I.V."/>
            <person name="Machida M."/>
            <person name="Baker S.E."/>
            <person name="Andersen M.R."/>
        </authorList>
    </citation>
    <scope>NUCLEOTIDE SEQUENCE [LARGE SCALE GENOMIC DNA]</scope>
    <source>
        <strain evidence="2 3">CBS 117626</strain>
    </source>
</reference>
<evidence type="ECO:0000256" key="1">
    <source>
        <dbReference type="SAM" id="MobiDB-lite"/>
    </source>
</evidence>
<organism evidence="2 3">
    <name type="scientific">Aspergillus tamarii</name>
    <dbReference type="NCBI Taxonomy" id="41984"/>
    <lineage>
        <taxon>Eukaryota</taxon>
        <taxon>Fungi</taxon>
        <taxon>Dikarya</taxon>
        <taxon>Ascomycota</taxon>
        <taxon>Pezizomycotina</taxon>
        <taxon>Eurotiomycetes</taxon>
        <taxon>Eurotiomycetidae</taxon>
        <taxon>Eurotiales</taxon>
        <taxon>Aspergillaceae</taxon>
        <taxon>Aspergillus</taxon>
        <taxon>Aspergillus subgen. Circumdati</taxon>
    </lineage>
</organism>
<dbReference type="OrthoDB" id="5279375at2759"/>
<protein>
    <submittedName>
        <fullName evidence="2">Uncharacterized protein</fullName>
    </submittedName>
</protein>
<evidence type="ECO:0000313" key="3">
    <source>
        <dbReference type="Proteomes" id="UP000326950"/>
    </source>
</evidence>
<dbReference type="EMBL" id="ML738596">
    <property type="protein sequence ID" value="KAE8166123.1"/>
    <property type="molecule type" value="Genomic_DNA"/>
</dbReference>
<feature type="compositionally biased region" description="Basic and acidic residues" evidence="1">
    <location>
        <begin position="40"/>
        <end position="57"/>
    </location>
</feature>
<feature type="region of interest" description="Disordered" evidence="1">
    <location>
        <begin position="40"/>
        <end position="116"/>
    </location>
</feature>
<keyword evidence="3" id="KW-1185">Reference proteome</keyword>
<feature type="non-terminal residue" evidence="2">
    <location>
        <position position="116"/>
    </location>
</feature>
<feature type="compositionally biased region" description="Polar residues" evidence="1">
    <location>
        <begin position="12"/>
        <end position="23"/>
    </location>
</feature>
<dbReference type="Proteomes" id="UP000326950">
    <property type="component" value="Unassembled WGS sequence"/>
</dbReference>
<proteinExistence type="predicted"/>